<protein>
    <submittedName>
        <fullName evidence="1">Uncharacterized protein</fullName>
    </submittedName>
</protein>
<name>A0A8R7TUN5_TRIUA</name>
<evidence type="ECO:0000313" key="2">
    <source>
        <dbReference type="Proteomes" id="UP000015106"/>
    </source>
</evidence>
<dbReference type="Gramene" id="TuG1812G0300002317.01.T01">
    <property type="protein sequence ID" value="TuG1812G0300002317.01.T01.cds374998"/>
    <property type="gene ID" value="TuG1812G0300002317.01"/>
</dbReference>
<evidence type="ECO:0000313" key="1">
    <source>
        <dbReference type="EnsemblPlants" id="TuG1812G0300002317.01.T01.cds374998"/>
    </source>
</evidence>
<reference evidence="2" key="1">
    <citation type="journal article" date="2013" name="Nature">
        <title>Draft genome of the wheat A-genome progenitor Triticum urartu.</title>
        <authorList>
            <person name="Ling H.Q."/>
            <person name="Zhao S."/>
            <person name="Liu D."/>
            <person name="Wang J."/>
            <person name="Sun H."/>
            <person name="Zhang C."/>
            <person name="Fan H."/>
            <person name="Li D."/>
            <person name="Dong L."/>
            <person name="Tao Y."/>
            <person name="Gao C."/>
            <person name="Wu H."/>
            <person name="Li Y."/>
            <person name="Cui Y."/>
            <person name="Guo X."/>
            <person name="Zheng S."/>
            <person name="Wang B."/>
            <person name="Yu K."/>
            <person name="Liang Q."/>
            <person name="Yang W."/>
            <person name="Lou X."/>
            <person name="Chen J."/>
            <person name="Feng M."/>
            <person name="Jian J."/>
            <person name="Zhang X."/>
            <person name="Luo G."/>
            <person name="Jiang Y."/>
            <person name="Liu J."/>
            <person name="Wang Z."/>
            <person name="Sha Y."/>
            <person name="Zhang B."/>
            <person name="Wu H."/>
            <person name="Tang D."/>
            <person name="Shen Q."/>
            <person name="Xue P."/>
            <person name="Zou S."/>
            <person name="Wang X."/>
            <person name="Liu X."/>
            <person name="Wang F."/>
            <person name="Yang Y."/>
            <person name="An X."/>
            <person name="Dong Z."/>
            <person name="Zhang K."/>
            <person name="Zhang X."/>
            <person name="Luo M.C."/>
            <person name="Dvorak J."/>
            <person name="Tong Y."/>
            <person name="Wang J."/>
            <person name="Yang H."/>
            <person name="Li Z."/>
            <person name="Wang D."/>
            <person name="Zhang A."/>
            <person name="Wang J."/>
        </authorList>
    </citation>
    <scope>NUCLEOTIDE SEQUENCE</scope>
    <source>
        <strain evidence="2">cv. G1812</strain>
    </source>
</reference>
<organism evidence="1 2">
    <name type="scientific">Triticum urartu</name>
    <name type="common">Red wild einkorn</name>
    <name type="synonym">Crithodium urartu</name>
    <dbReference type="NCBI Taxonomy" id="4572"/>
    <lineage>
        <taxon>Eukaryota</taxon>
        <taxon>Viridiplantae</taxon>
        <taxon>Streptophyta</taxon>
        <taxon>Embryophyta</taxon>
        <taxon>Tracheophyta</taxon>
        <taxon>Spermatophyta</taxon>
        <taxon>Magnoliopsida</taxon>
        <taxon>Liliopsida</taxon>
        <taxon>Poales</taxon>
        <taxon>Poaceae</taxon>
        <taxon>BOP clade</taxon>
        <taxon>Pooideae</taxon>
        <taxon>Triticodae</taxon>
        <taxon>Triticeae</taxon>
        <taxon>Triticinae</taxon>
        <taxon>Triticum</taxon>
    </lineage>
</organism>
<dbReference type="Proteomes" id="UP000015106">
    <property type="component" value="Chromosome 3"/>
</dbReference>
<reference evidence="1" key="3">
    <citation type="submission" date="2022-06" db="UniProtKB">
        <authorList>
            <consortium name="EnsemblPlants"/>
        </authorList>
    </citation>
    <scope>IDENTIFICATION</scope>
</reference>
<keyword evidence="2" id="KW-1185">Reference proteome</keyword>
<sequence>WVFGVGSRTHIIEELGLAKRYLTVVVLDAFKGRSCHGTWQNPRRRFLTVRVRFLVSHPC</sequence>
<proteinExistence type="predicted"/>
<dbReference type="AlphaFoldDB" id="A0A8R7TUN5"/>
<reference evidence="1" key="2">
    <citation type="submission" date="2018-03" db="EMBL/GenBank/DDBJ databases">
        <title>The Triticum urartu genome reveals the dynamic nature of wheat genome evolution.</title>
        <authorList>
            <person name="Ling H."/>
            <person name="Ma B."/>
            <person name="Shi X."/>
            <person name="Liu H."/>
            <person name="Dong L."/>
            <person name="Sun H."/>
            <person name="Cao Y."/>
            <person name="Gao Q."/>
            <person name="Zheng S."/>
            <person name="Li Y."/>
            <person name="Yu Y."/>
            <person name="Du H."/>
            <person name="Qi M."/>
            <person name="Li Y."/>
            <person name="Yu H."/>
            <person name="Cui Y."/>
            <person name="Wang N."/>
            <person name="Chen C."/>
            <person name="Wu H."/>
            <person name="Zhao Y."/>
            <person name="Zhang J."/>
            <person name="Li Y."/>
            <person name="Zhou W."/>
            <person name="Zhang B."/>
            <person name="Hu W."/>
            <person name="Eijk M."/>
            <person name="Tang J."/>
            <person name="Witsenboer H."/>
            <person name="Zhao S."/>
            <person name="Li Z."/>
            <person name="Zhang A."/>
            <person name="Wang D."/>
            <person name="Liang C."/>
        </authorList>
    </citation>
    <scope>NUCLEOTIDE SEQUENCE [LARGE SCALE GENOMIC DNA]</scope>
    <source>
        <strain evidence="1">cv. G1812</strain>
    </source>
</reference>
<accession>A0A8R7TUN5</accession>
<dbReference type="EnsemblPlants" id="TuG1812G0300002317.01.T01">
    <property type="protein sequence ID" value="TuG1812G0300002317.01.T01.cds374998"/>
    <property type="gene ID" value="TuG1812G0300002317.01"/>
</dbReference>